<evidence type="ECO:0000256" key="20">
    <source>
        <dbReference type="SAM" id="Phobius"/>
    </source>
</evidence>
<dbReference type="FunFam" id="3.40.50.1220:FF:000002">
    <property type="entry name" value="NAD(P) transhydrogenase subunit beta"/>
    <property type="match status" value="1"/>
</dbReference>
<accession>A0A6P9DE48</accession>
<feature type="transmembrane region" description="Helical" evidence="20">
    <location>
        <begin position="593"/>
        <end position="612"/>
    </location>
</feature>
<evidence type="ECO:0000256" key="12">
    <source>
        <dbReference type="ARBA" id="ARBA00023027"/>
    </source>
</evidence>
<dbReference type="GO" id="GO:0050661">
    <property type="term" value="F:NADP binding"/>
    <property type="evidence" value="ECO:0007669"/>
    <property type="project" value="TreeGrafter"/>
</dbReference>
<organism evidence="23 24">
    <name type="scientific">Pantherophis guttatus</name>
    <name type="common">Corn snake</name>
    <name type="synonym">Elaphe guttata</name>
    <dbReference type="NCBI Taxonomy" id="94885"/>
    <lineage>
        <taxon>Eukaryota</taxon>
        <taxon>Metazoa</taxon>
        <taxon>Chordata</taxon>
        <taxon>Craniata</taxon>
        <taxon>Vertebrata</taxon>
        <taxon>Euteleostomi</taxon>
        <taxon>Lepidosauria</taxon>
        <taxon>Squamata</taxon>
        <taxon>Bifurcata</taxon>
        <taxon>Unidentata</taxon>
        <taxon>Episquamata</taxon>
        <taxon>Toxicofera</taxon>
        <taxon>Serpentes</taxon>
        <taxon>Colubroidea</taxon>
        <taxon>Colubridae</taxon>
        <taxon>Colubrinae</taxon>
        <taxon>Pantherophis</taxon>
    </lineage>
</organism>
<evidence type="ECO:0000256" key="14">
    <source>
        <dbReference type="ARBA" id="ARBA00023136"/>
    </source>
</evidence>
<dbReference type="AlphaFoldDB" id="A0A6P9DE48"/>
<dbReference type="PROSITE" id="PS00836">
    <property type="entry name" value="ALADH_PNT_1"/>
    <property type="match status" value="1"/>
</dbReference>
<evidence type="ECO:0000256" key="5">
    <source>
        <dbReference type="ARBA" id="ARBA00022692"/>
    </source>
</evidence>
<keyword evidence="14 20" id="KW-0472">Membrane</keyword>
<dbReference type="CDD" id="cd05304">
    <property type="entry name" value="Rubrum_tdh"/>
    <property type="match status" value="1"/>
</dbReference>
<keyword evidence="9" id="KW-1278">Translocase</keyword>
<evidence type="ECO:0000256" key="18">
    <source>
        <dbReference type="ARBA" id="ARBA00074145"/>
    </source>
</evidence>
<keyword evidence="13" id="KW-0496">Mitochondrion</keyword>
<evidence type="ECO:0000259" key="21">
    <source>
        <dbReference type="SMART" id="SM01002"/>
    </source>
</evidence>
<dbReference type="Pfam" id="PF05222">
    <property type="entry name" value="AlaDh_PNT_N"/>
    <property type="match status" value="1"/>
</dbReference>
<dbReference type="InterPro" id="IPR034300">
    <property type="entry name" value="PNTB-like"/>
</dbReference>
<dbReference type="RefSeq" id="XP_034290572.1">
    <property type="nucleotide sequence ID" value="XM_034434681.1"/>
</dbReference>
<dbReference type="InterPro" id="IPR029035">
    <property type="entry name" value="DHS-like_NAD/FAD-binding_dom"/>
</dbReference>
<dbReference type="KEGG" id="pgut:117675734"/>
<keyword evidence="8" id="KW-0809">Transit peptide</keyword>
<dbReference type="SMART" id="SM01003">
    <property type="entry name" value="AlaDh_PNT_N"/>
    <property type="match status" value="1"/>
</dbReference>
<dbReference type="InterPro" id="IPR008142">
    <property type="entry name" value="AlaDH/PNT_CS1"/>
</dbReference>
<dbReference type="Gene3D" id="3.40.50.1220">
    <property type="entry name" value="TPP-binding domain"/>
    <property type="match status" value="1"/>
</dbReference>
<keyword evidence="11" id="KW-0007">Acetylation</keyword>
<evidence type="ECO:0000256" key="11">
    <source>
        <dbReference type="ARBA" id="ARBA00022990"/>
    </source>
</evidence>
<dbReference type="Pfam" id="PF01262">
    <property type="entry name" value="AlaDh_PNT_C"/>
    <property type="match status" value="1"/>
</dbReference>
<feature type="transmembrane region" description="Helical" evidence="20">
    <location>
        <begin position="497"/>
        <end position="519"/>
    </location>
</feature>
<evidence type="ECO:0000256" key="7">
    <source>
        <dbReference type="ARBA" id="ARBA00022857"/>
    </source>
</evidence>
<feature type="transmembrane region" description="Helical" evidence="20">
    <location>
        <begin position="855"/>
        <end position="875"/>
    </location>
</feature>
<keyword evidence="7" id="KW-0521">NADP</keyword>
<dbReference type="SUPFAM" id="SSF52283">
    <property type="entry name" value="Formate/glycerate dehydrogenase catalytic domain-like"/>
    <property type="match status" value="1"/>
</dbReference>
<dbReference type="PROSITE" id="PS00837">
    <property type="entry name" value="ALADH_PNT_2"/>
    <property type="match status" value="1"/>
</dbReference>
<proteinExistence type="inferred from homology"/>
<sequence length="1082" mass="114230">MATLVRNRSNGLLSFFLSLHVRTFQPSTGPRSFKTFHALWSDQKAKGIRYQELVVGIPKEVYKNEKRVALSPAGVQALVKQGFHVQVEHGAGEEAKFSDDQYKEAGAKIGDMKTVFGSDIVLKVRAPIFNEQLGIHESTLLKEKAVLVSFIYPAQNPDLLEKLAQRKATVLAMDQVPRVTIAQGYDALSSMANIAGYKAVVLAANHFGRFFTGQITAAGKVPPAKMLIIGGGVAGLAAAGAAKSMGAIVRGFDTRPAALEQFKSLGAEPLEVSVAETGEGVGGYAKEMSKEFIEAEMALFAKQCKEVDIVISTALIPGKKAPILITKPMVESMRDGSVIVDLAAEAGGNVETTHPGELHMHKGVVHIGYTDLPSRMATQASSLYSNNILKLLKAISPSKEYFYFEPKDDFDYGTIDHVIRGTMVMKEGRTIFPAPLPKTLPPAAPVKQKSIQELEAEKQAAVSPFRKTMTSAGVYTTGLTSVLGLGLISPNSAFTQMVTTFGLAGIVGYHTVWGVTPALHSPLMSVTNAISGLTAVGGLVLMGGSYLPSSMPQTLALLAAFVSSVNIAGGFLITQRMLDMFKRPTDPPEFNYLYLLPGTVFVGGYGASLLGGYSIEQMMYLGSGLCCVGALAGLSSQSTSRLGNALGMIGVSAGIAATLGSLKPSPEVLAQMSTAMALGGTMGLTIAKRIEISDLPQLVAAFHSLVGLAAVLTCVAEYMIEYPHLDLHPSASVLKTVAYLGTYIGGVTFSGSLVAYGKLQGVLNSAPLLLPGRHYLNAGLMAASVGGMIYFMLDSSYTGGMASLLGVSGLSSIMGVTLTAAIGGADMPVVITVLNSYSGWALCAEGFLLNNNLMTIVGALIGSSGAILSYIMCVAMNRSLPNVILGGYGTTSTAGGKPMEVVGTHTEVGIDQAIEMIKEANSIIITPGWGLCAAKAQYPIADMVKMLNEQGKKVRFGIHPVAGRMPGQLNVLLAEAGVPYDVVLEMDEINEDFPDTDLTLVIGANDTVNSAAQEDPNSIIAGMPVLEVWKSKQVIVMKRTLGVGYAAVDNPIFYKPNTSMLLGDAKKTCDALQSKIRDSFSH</sequence>
<name>A0A6P9DE48_PANGU</name>
<dbReference type="InterPro" id="IPR008143">
    <property type="entry name" value="Ala_DH/PNT_CS2"/>
</dbReference>
<keyword evidence="12" id="KW-0520">NAD</keyword>
<comment type="catalytic activity">
    <reaction evidence="15">
        <text>NAD(+) + NADPH + H(+)(in) = NADH + NADP(+) + H(+)(out)</text>
        <dbReference type="Rhea" id="RHEA:47992"/>
        <dbReference type="ChEBI" id="CHEBI:15378"/>
        <dbReference type="ChEBI" id="CHEBI:57540"/>
        <dbReference type="ChEBI" id="CHEBI:57783"/>
        <dbReference type="ChEBI" id="CHEBI:57945"/>
        <dbReference type="ChEBI" id="CHEBI:58349"/>
        <dbReference type="EC" id="7.1.1.1"/>
    </reaction>
</comment>
<dbReference type="FunFam" id="3.40.50.720:FF:000028">
    <property type="entry name" value="NAD(P) transhydrogenase subunit alpha"/>
    <property type="match status" value="1"/>
</dbReference>
<evidence type="ECO:0000256" key="2">
    <source>
        <dbReference type="ARBA" id="ARBA00005624"/>
    </source>
</evidence>
<evidence type="ECO:0000256" key="6">
    <source>
        <dbReference type="ARBA" id="ARBA00022792"/>
    </source>
</evidence>
<dbReference type="Gene3D" id="3.40.50.720">
    <property type="entry name" value="NAD(P)-binding Rossmann-like Domain"/>
    <property type="match status" value="2"/>
</dbReference>
<evidence type="ECO:0000256" key="16">
    <source>
        <dbReference type="ARBA" id="ARBA00054910"/>
    </source>
</evidence>
<evidence type="ECO:0000256" key="8">
    <source>
        <dbReference type="ARBA" id="ARBA00022946"/>
    </source>
</evidence>
<dbReference type="Pfam" id="PF12769">
    <property type="entry name" value="PNTB_4TM"/>
    <property type="match status" value="1"/>
</dbReference>
<feature type="transmembrane region" description="Helical" evidence="20">
    <location>
        <begin position="668"/>
        <end position="687"/>
    </location>
</feature>
<feature type="transmembrane region" description="Helical" evidence="20">
    <location>
        <begin position="699"/>
        <end position="720"/>
    </location>
</feature>
<evidence type="ECO:0000256" key="1">
    <source>
        <dbReference type="ARBA" id="ARBA00004292"/>
    </source>
</evidence>
<reference evidence="24 25" key="1">
    <citation type="submission" date="2025-04" db="UniProtKB">
        <authorList>
            <consortium name="RefSeq"/>
        </authorList>
    </citation>
    <scope>IDENTIFICATION</scope>
    <source>
        <tissue evidence="24 25">Blood</tissue>
    </source>
</reference>
<comment type="function">
    <text evidence="16">The transhydrogenation between NADH and NADP is coupled to respiration and ATP hydrolysis and functions as a proton pump across the membrane. May play a role in reactive oxygen species (ROS) detoxification in the adrenal gland.</text>
</comment>
<dbReference type="InterPro" id="IPR024605">
    <property type="entry name" value="NADP_transhyd_a_C"/>
</dbReference>
<evidence type="ECO:0000313" key="25">
    <source>
        <dbReference type="RefSeq" id="XP_034290572.1"/>
    </source>
</evidence>
<evidence type="ECO:0000256" key="9">
    <source>
        <dbReference type="ARBA" id="ARBA00022967"/>
    </source>
</evidence>
<evidence type="ECO:0000256" key="10">
    <source>
        <dbReference type="ARBA" id="ARBA00022989"/>
    </source>
</evidence>
<dbReference type="SUPFAM" id="SSF52467">
    <property type="entry name" value="DHS-like NAD/FAD-binding domain"/>
    <property type="match status" value="1"/>
</dbReference>
<dbReference type="GO" id="GO:0016491">
    <property type="term" value="F:oxidoreductase activity"/>
    <property type="evidence" value="ECO:0007669"/>
    <property type="project" value="InterPro"/>
</dbReference>
<evidence type="ECO:0000256" key="4">
    <source>
        <dbReference type="ARBA" id="ARBA00012943"/>
    </source>
</evidence>
<feature type="transmembrane region" description="Helical" evidence="20">
    <location>
        <begin position="740"/>
        <end position="763"/>
    </location>
</feature>
<evidence type="ECO:0000313" key="23">
    <source>
        <dbReference type="Proteomes" id="UP001652622"/>
    </source>
</evidence>
<dbReference type="InterPro" id="IPR026255">
    <property type="entry name" value="NADP_transhyd_a"/>
</dbReference>
<gene>
    <name evidence="24 25" type="primary">LOC117675734</name>
</gene>
<dbReference type="PANTHER" id="PTHR10160">
    <property type="entry name" value="NAD(P) TRANSHYDROGENASE"/>
    <property type="match status" value="1"/>
</dbReference>
<evidence type="ECO:0000256" key="3">
    <source>
        <dbReference type="ARBA" id="ARBA00011738"/>
    </source>
</evidence>
<evidence type="ECO:0000256" key="13">
    <source>
        <dbReference type="ARBA" id="ARBA00023128"/>
    </source>
</evidence>
<dbReference type="GO" id="GO:0005743">
    <property type="term" value="C:mitochondrial inner membrane"/>
    <property type="evidence" value="ECO:0007669"/>
    <property type="project" value="UniProtKB-SubCell"/>
</dbReference>
<dbReference type="OMA" id="GRHYLNG"/>
<keyword evidence="6" id="KW-0999">Mitochondrion inner membrane</keyword>
<dbReference type="GO" id="GO:0006740">
    <property type="term" value="P:NADPH regeneration"/>
    <property type="evidence" value="ECO:0007669"/>
    <property type="project" value="TreeGrafter"/>
</dbReference>
<evidence type="ECO:0000313" key="24">
    <source>
        <dbReference type="RefSeq" id="XP_034290571.1"/>
    </source>
</evidence>
<dbReference type="NCBIfam" id="TIGR00561">
    <property type="entry name" value="pntA"/>
    <property type="match status" value="1"/>
</dbReference>
<evidence type="ECO:0000259" key="22">
    <source>
        <dbReference type="SMART" id="SM01003"/>
    </source>
</evidence>
<feature type="transmembrane region" description="Helical" evidence="20">
    <location>
        <begin position="526"/>
        <end position="547"/>
    </location>
</feature>
<comment type="similarity">
    <text evidence="2">In the N-terminal section; belongs to the AlaDH/PNT family.</text>
</comment>
<feature type="domain" description="Alanine dehydrogenase/pyridine nucleotide transhydrogenase NAD(H)-binding" evidence="21">
    <location>
        <begin position="204"/>
        <end position="368"/>
    </location>
</feature>
<protein>
    <recommendedName>
        <fullName evidence="18">NAD(P) transhydrogenase, mitochondrial</fullName>
        <ecNumber evidence="4">7.1.1.1</ecNumber>
    </recommendedName>
    <alternativeName>
        <fullName evidence="19">Nicotinamide nucleotide transhydrogenase</fullName>
    </alternativeName>
</protein>
<dbReference type="RefSeq" id="XP_034290571.1">
    <property type="nucleotide sequence ID" value="XM_034434680.1"/>
</dbReference>
<feature type="domain" description="Alanine dehydrogenase/pyridine nucleotide transhydrogenase N-terminal" evidence="22">
    <location>
        <begin position="56"/>
        <end position="195"/>
    </location>
</feature>
<dbReference type="Proteomes" id="UP001652622">
    <property type="component" value="Unplaced"/>
</dbReference>
<dbReference type="Pfam" id="PF02233">
    <property type="entry name" value="PNTB"/>
    <property type="match status" value="1"/>
</dbReference>
<dbReference type="InterPro" id="IPR036291">
    <property type="entry name" value="NAD(P)-bd_dom_sf"/>
</dbReference>
<comment type="subcellular location">
    <subcellularLocation>
        <location evidence="1">Mitochondrion inner membrane</location>
        <topology evidence="1">Multi-pass membrane protein</topology>
        <orientation evidence="1">Matrix side</orientation>
    </subcellularLocation>
</comment>
<keyword evidence="23" id="KW-1185">Reference proteome</keyword>
<dbReference type="EC" id="7.1.1.1" evidence="4"/>
<dbReference type="InterPro" id="IPR007886">
    <property type="entry name" value="AlaDH/PNT_N"/>
</dbReference>
<dbReference type="OrthoDB" id="37244at2759"/>
<dbReference type="SMART" id="SM01002">
    <property type="entry name" value="AlaDh_PNT_C"/>
    <property type="match status" value="1"/>
</dbReference>
<evidence type="ECO:0000256" key="15">
    <source>
        <dbReference type="ARBA" id="ARBA00048202"/>
    </source>
</evidence>
<comment type="similarity">
    <text evidence="17">In the C-terminal section; belongs to the PNT beta subunit family.</text>
</comment>
<keyword evidence="5 20" id="KW-0812">Transmembrane</keyword>
<dbReference type="InterPro" id="IPR007698">
    <property type="entry name" value="AlaDH/PNT_NAD(H)-bd"/>
</dbReference>
<dbReference type="NCBIfam" id="NF006942">
    <property type="entry name" value="PRK09424.1"/>
    <property type="match status" value="1"/>
</dbReference>
<dbReference type="GeneID" id="117675734"/>
<dbReference type="GO" id="GO:0008750">
    <property type="term" value="F:proton-translocating NAD(P)+ transhydrogenase activity"/>
    <property type="evidence" value="ECO:0007669"/>
    <property type="project" value="UniProtKB-EC"/>
</dbReference>
<evidence type="ECO:0000256" key="19">
    <source>
        <dbReference type="ARBA" id="ARBA00079255"/>
    </source>
</evidence>
<dbReference type="SUPFAM" id="SSF51735">
    <property type="entry name" value="NAD(P)-binding Rossmann-fold domains"/>
    <property type="match status" value="1"/>
</dbReference>
<evidence type="ECO:0000256" key="17">
    <source>
        <dbReference type="ARBA" id="ARBA00061558"/>
    </source>
</evidence>
<comment type="subunit">
    <text evidence="3">Homodimer.</text>
</comment>
<keyword evidence="10 20" id="KW-1133">Transmembrane helix</keyword>
<feature type="transmembrane region" description="Helical" evidence="20">
    <location>
        <begin position="553"/>
        <end position="573"/>
    </location>
</feature>
<feature type="transmembrane region" description="Helical" evidence="20">
    <location>
        <begin position="775"/>
        <end position="793"/>
    </location>
</feature>
<dbReference type="PANTHER" id="PTHR10160:SF30">
    <property type="entry name" value="PROTON-TRANSLOCATING NAD(P)(+) TRANSHYDROGENASE"/>
    <property type="match status" value="1"/>
</dbReference>